<evidence type="ECO:0000313" key="2">
    <source>
        <dbReference type="EMBL" id="PIZ02874.1"/>
    </source>
</evidence>
<dbReference type="Pfam" id="PF16325">
    <property type="entry name" value="Peptidase_U32_C"/>
    <property type="match status" value="1"/>
</dbReference>
<reference evidence="3" key="1">
    <citation type="submission" date="2017-09" db="EMBL/GenBank/DDBJ databases">
        <title>Depth-based differentiation of microbial function through sediment-hosted aquifers and enrichment of novel symbionts in the deep terrestrial subsurface.</title>
        <authorList>
            <person name="Probst A.J."/>
            <person name="Ladd B."/>
            <person name="Jarett J.K."/>
            <person name="Geller-Mcgrath D.E."/>
            <person name="Sieber C.M.K."/>
            <person name="Emerson J.B."/>
            <person name="Anantharaman K."/>
            <person name="Thomas B.C."/>
            <person name="Malmstrom R."/>
            <person name="Stieglmeier M."/>
            <person name="Klingl A."/>
            <person name="Woyke T."/>
            <person name="Ryan C.M."/>
            <person name="Banfield J.F."/>
        </authorList>
    </citation>
    <scope>NUCLEOTIDE SEQUENCE [LARGE SCALE GENOMIC DNA]</scope>
</reference>
<accession>A0A2M7RSC6</accession>
<dbReference type="EMBL" id="PFMK01000042">
    <property type="protein sequence ID" value="PIZ02874.1"/>
    <property type="molecule type" value="Genomic_DNA"/>
</dbReference>
<sequence>MAEKGKEIGHITHFFDKITVAVISLKKDLKVGDTIRLVGVNGEFTQVVSSMQVDRKSIEKAKKGLEVAIKVDQAVNRGWKIFEADK</sequence>
<name>A0A2M7RSC6_9BACT</name>
<evidence type="ECO:0000259" key="1">
    <source>
        <dbReference type="Pfam" id="PF16325"/>
    </source>
</evidence>
<dbReference type="InterPro" id="IPR009000">
    <property type="entry name" value="Transl_B-barrel_sf"/>
</dbReference>
<gene>
    <name evidence="2" type="ORF">COY59_02325</name>
</gene>
<organism evidence="2 3">
    <name type="scientific">Candidatus Gottesmanbacteria bacterium CG_4_10_14_0_8_um_filter_37_24</name>
    <dbReference type="NCBI Taxonomy" id="1974574"/>
    <lineage>
        <taxon>Bacteria</taxon>
        <taxon>Candidatus Gottesmaniibacteriota</taxon>
    </lineage>
</organism>
<proteinExistence type="predicted"/>
<dbReference type="AlphaFoldDB" id="A0A2M7RSC6"/>
<dbReference type="SUPFAM" id="SSF50447">
    <property type="entry name" value="Translation proteins"/>
    <property type="match status" value="1"/>
</dbReference>
<feature type="domain" description="Peptidase family U32 C-terminal" evidence="1">
    <location>
        <begin position="9"/>
        <end position="77"/>
    </location>
</feature>
<dbReference type="Gene3D" id="2.40.30.10">
    <property type="entry name" value="Translation factors"/>
    <property type="match status" value="1"/>
</dbReference>
<comment type="caution">
    <text evidence="2">The sequence shown here is derived from an EMBL/GenBank/DDBJ whole genome shotgun (WGS) entry which is preliminary data.</text>
</comment>
<protein>
    <recommendedName>
        <fullName evidence="1">Peptidase family U32 C-terminal domain-containing protein</fullName>
    </recommendedName>
</protein>
<dbReference type="Proteomes" id="UP000231069">
    <property type="component" value="Unassembled WGS sequence"/>
</dbReference>
<dbReference type="InterPro" id="IPR032525">
    <property type="entry name" value="Peptidase_U32_C"/>
</dbReference>
<evidence type="ECO:0000313" key="3">
    <source>
        <dbReference type="Proteomes" id="UP000231069"/>
    </source>
</evidence>